<organism evidence="1 2">
    <name type="scientific">Haliea salexigens</name>
    <dbReference type="NCBI Taxonomy" id="287487"/>
    <lineage>
        <taxon>Bacteria</taxon>
        <taxon>Pseudomonadati</taxon>
        <taxon>Pseudomonadota</taxon>
        <taxon>Gammaproteobacteria</taxon>
        <taxon>Cellvibrionales</taxon>
        <taxon>Halieaceae</taxon>
        <taxon>Haliea</taxon>
    </lineage>
</organism>
<dbReference type="AlphaFoldDB" id="A0A3C1KQL9"/>
<gene>
    <name evidence="1" type="ORF">DCP75_15055</name>
</gene>
<proteinExistence type="predicted"/>
<dbReference type="EMBL" id="DMND01000202">
    <property type="protein sequence ID" value="HAN29010.1"/>
    <property type="molecule type" value="Genomic_DNA"/>
</dbReference>
<accession>A0A3C1KQL9</accession>
<dbReference type="Proteomes" id="UP000259273">
    <property type="component" value="Unassembled WGS sequence"/>
</dbReference>
<reference evidence="1 2" key="1">
    <citation type="journal article" date="2018" name="Nat. Biotechnol.">
        <title>A standardized bacterial taxonomy based on genome phylogeny substantially revises the tree of life.</title>
        <authorList>
            <person name="Parks D.H."/>
            <person name="Chuvochina M."/>
            <person name="Waite D.W."/>
            <person name="Rinke C."/>
            <person name="Skarshewski A."/>
            <person name="Chaumeil P.A."/>
            <person name="Hugenholtz P."/>
        </authorList>
    </citation>
    <scope>NUCLEOTIDE SEQUENCE [LARGE SCALE GENOMIC DNA]</scope>
    <source>
        <strain evidence="1">UBA9158</strain>
    </source>
</reference>
<sequence length="90" mass="9757">MQTDLTNAEGKFRRTVGDVVVAEMLFIQATVESASVIGTGLQQLGHHLMAAPSDPQQPIGSIASLLQATADRALEPYSTRLGYFRQLRTL</sequence>
<name>A0A3C1KQL9_9GAMM</name>
<protein>
    <submittedName>
        <fullName evidence="1">Uncharacterized protein</fullName>
    </submittedName>
</protein>
<comment type="caution">
    <text evidence="1">The sequence shown here is derived from an EMBL/GenBank/DDBJ whole genome shotgun (WGS) entry which is preliminary data.</text>
</comment>
<evidence type="ECO:0000313" key="1">
    <source>
        <dbReference type="EMBL" id="HAN29010.1"/>
    </source>
</evidence>
<evidence type="ECO:0000313" key="2">
    <source>
        <dbReference type="Proteomes" id="UP000259273"/>
    </source>
</evidence>
<dbReference type="STRING" id="1121937.GCA_000423125_00475"/>